<reference evidence="10 11" key="1">
    <citation type="submission" date="2017-08" db="EMBL/GenBank/DDBJ databases">
        <authorList>
            <person name="de Groot N.N."/>
        </authorList>
    </citation>
    <scope>NUCLEOTIDE SEQUENCE [LARGE SCALE GENOMIC DNA]</scope>
    <source>
        <strain evidence="10 11">JC228</strain>
    </source>
</reference>
<dbReference type="Pfam" id="PF00496">
    <property type="entry name" value="SBP_bac_5"/>
    <property type="match status" value="1"/>
</dbReference>
<evidence type="ECO:0000256" key="6">
    <source>
        <dbReference type="ARBA" id="ARBA00023139"/>
    </source>
</evidence>
<dbReference type="InterPro" id="IPR000914">
    <property type="entry name" value="SBP_5_dom"/>
</dbReference>
<dbReference type="AlphaFoldDB" id="A0A285CIT5"/>
<gene>
    <name evidence="10" type="ORF">SAMN05877753_101584</name>
</gene>
<accession>A0A285CIT5</accession>
<dbReference type="SUPFAM" id="SSF53850">
    <property type="entry name" value="Periplasmic binding protein-like II"/>
    <property type="match status" value="1"/>
</dbReference>
<keyword evidence="4 8" id="KW-0732">Signal</keyword>
<keyword evidence="6" id="KW-0564">Palmitate</keyword>
<dbReference type="Proteomes" id="UP000219546">
    <property type="component" value="Unassembled WGS sequence"/>
</dbReference>
<dbReference type="PANTHER" id="PTHR30290">
    <property type="entry name" value="PERIPLASMIC BINDING COMPONENT OF ABC TRANSPORTER"/>
    <property type="match status" value="1"/>
</dbReference>
<keyword evidence="7" id="KW-0449">Lipoprotein</keyword>
<comment type="subcellular location">
    <subcellularLocation>
        <location evidence="1">Cell membrane</location>
        <topology evidence="1">Lipid-anchor</topology>
    </subcellularLocation>
</comment>
<keyword evidence="11" id="KW-1185">Reference proteome</keyword>
<dbReference type="OrthoDB" id="9801912at2"/>
<evidence type="ECO:0000256" key="8">
    <source>
        <dbReference type="SAM" id="SignalP"/>
    </source>
</evidence>
<comment type="similarity">
    <text evidence="2">Belongs to the bacterial solute-binding protein 5 family.</text>
</comment>
<keyword evidence="5" id="KW-0571">Peptide transport</keyword>
<feature type="chain" id="PRO_5039383684" evidence="8">
    <location>
        <begin position="23"/>
        <end position="554"/>
    </location>
</feature>
<dbReference type="GO" id="GO:0015833">
    <property type="term" value="P:peptide transport"/>
    <property type="evidence" value="ECO:0007669"/>
    <property type="project" value="UniProtKB-KW"/>
</dbReference>
<dbReference type="Gene3D" id="3.90.76.10">
    <property type="entry name" value="Dipeptide-binding Protein, Domain 1"/>
    <property type="match status" value="1"/>
</dbReference>
<evidence type="ECO:0000256" key="3">
    <source>
        <dbReference type="ARBA" id="ARBA00022448"/>
    </source>
</evidence>
<evidence type="ECO:0000259" key="9">
    <source>
        <dbReference type="Pfam" id="PF00496"/>
    </source>
</evidence>
<feature type="domain" description="Solute-binding protein family 5" evidence="9">
    <location>
        <begin position="94"/>
        <end position="472"/>
    </location>
</feature>
<evidence type="ECO:0000256" key="4">
    <source>
        <dbReference type="ARBA" id="ARBA00022729"/>
    </source>
</evidence>
<evidence type="ECO:0000313" key="10">
    <source>
        <dbReference type="EMBL" id="SNX67265.1"/>
    </source>
</evidence>
<evidence type="ECO:0000256" key="1">
    <source>
        <dbReference type="ARBA" id="ARBA00004193"/>
    </source>
</evidence>
<dbReference type="EMBL" id="OAOP01000001">
    <property type="protein sequence ID" value="SNX67265.1"/>
    <property type="molecule type" value="Genomic_DNA"/>
</dbReference>
<dbReference type="PROSITE" id="PS51257">
    <property type="entry name" value="PROKAR_LIPOPROTEIN"/>
    <property type="match status" value="1"/>
</dbReference>
<dbReference type="PANTHER" id="PTHR30290:SF10">
    <property type="entry name" value="PERIPLASMIC OLIGOPEPTIDE-BINDING PROTEIN-RELATED"/>
    <property type="match status" value="1"/>
</dbReference>
<name>A0A285CIT5_9BACI</name>
<evidence type="ECO:0000313" key="11">
    <source>
        <dbReference type="Proteomes" id="UP000219546"/>
    </source>
</evidence>
<dbReference type="InterPro" id="IPR039424">
    <property type="entry name" value="SBP_5"/>
</dbReference>
<sequence length="554" mass="61899">MKRRRWFSLLTLLLIGTMILSACNFSSSNGETEGEGDTGNGNGEETPEVAQILKMDASADIPTLDSTKAHDGVAFTVLNNVNEGLYRQDQNNQPILAIAETHDESDDGLVHTFTLRDAKWSNGDPVTAQDFEFAWKRVMAEAGPYNFMFVTASVKNAEKIINGEATADELGVVAKDEKTLEVTLEAPNPLFKTLLTFPTFLPQNQAFVEELGDQYALEAENILANGPFKLVEWTQEQGWKYEKNPDYWDAANVKLDEIHVTVVKDSMTSANLFEEGTIDRTTLSAELVDQYTSHEDFSISKQSGIGFLRFNHNHPALSNVNIRRAIDMAIDKQGLTDVILKNGAQPLYGVVPAGFYFSPDQKDYRELNGDFNKGTVEEAQELWQQGLEEIGQDSVAVSINTSDAESSKKMAEYLQAQLQEKLPGFTLEIKAVPFAQRLEIEKAVEYDLSLSTWGPDYSDPMTYLDMWVEGASTNRMDYVNKDLNALVDQARTETDPSARYQMLLDIEKILLEEDAAIAPLYQSGLALLQRSKIKGLVEHPTGAEFTFKWAYIEE</sequence>
<dbReference type="Gene3D" id="3.40.190.10">
    <property type="entry name" value="Periplasmic binding protein-like II"/>
    <property type="match status" value="1"/>
</dbReference>
<dbReference type="GO" id="GO:1904680">
    <property type="term" value="F:peptide transmembrane transporter activity"/>
    <property type="evidence" value="ECO:0007669"/>
    <property type="project" value="TreeGrafter"/>
</dbReference>
<dbReference type="GO" id="GO:0030288">
    <property type="term" value="C:outer membrane-bounded periplasmic space"/>
    <property type="evidence" value="ECO:0007669"/>
    <property type="project" value="UniProtKB-ARBA"/>
</dbReference>
<dbReference type="GO" id="GO:0043190">
    <property type="term" value="C:ATP-binding cassette (ABC) transporter complex"/>
    <property type="evidence" value="ECO:0007669"/>
    <property type="project" value="InterPro"/>
</dbReference>
<dbReference type="RefSeq" id="WP_097157073.1">
    <property type="nucleotide sequence ID" value="NZ_JBEPMQ010000003.1"/>
</dbReference>
<dbReference type="CDD" id="cd08504">
    <property type="entry name" value="PBP2_OppA"/>
    <property type="match status" value="1"/>
</dbReference>
<dbReference type="FunFam" id="3.90.76.10:FF:000001">
    <property type="entry name" value="Oligopeptide ABC transporter substrate-binding protein"/>
    <property type="match status" value="1"/>
</dbReference>
<dbReference type="InterPro" id="IPR030678">
    <property type="entry name" value="Peptide/Ni-bd"/>
</dbReference>
<organism evidence="10 11">
    <name type="scientific">Bacillus oleivorans</name>
    <dbReference type="NCBI Taxonomy" id="1448271"/>
    <lineage>
        <taxon>Bacteria</taxon>
        <taxon>Bacillati</taxon>
        <taxon>Bacillota</taxon>
        <taxon>Bacilli</taxon>
        <taxon>Bacillales</taxon>
        <taxon>Bacillaceae</taxon>
        <taxon>Bacillus</taxon>
    </lineage>
</organism>
<evidence type="ECO:0000256" key="2">
    <source>
        <dbReference type="ARBA" id="ARBA00005695"/>
    </source>
</evidence>
<dbReference type="FunFam" id="3.10.105.10:FF:000001">
    <property type="entry name" value="Oligopeptide ABC transporter, oligopeptide-binding protein"/>
    <property type="match status" value="1"/>
</dbReference>
<keyword evidence="5" id="KW-0653">Protein transport</keyword>
<feature type="signal peptide" evidence="8">
    <location>
        <begin position="1"/>
        <end position="22"/>
    </location>
</feature>
<evidence type="ECO:0000256" key="7">
    <source>
        <dbReference type="ARBA" id="ARBA00023288"/>
    </source>
</evidence>
<keyword evidence="3" id="KW-0813">Transport</keyword>
<proteinExistence type="inferred from homology"/>
<evidence type="ECO:0000256" key="5">
    <source>
        <dbReference type="ARBA" id="ARBA00022856"/>
    </source>
</evidence>
<dbReference type="PIRSF" id="PIRSF002741">
    <property type="entry name" value="MppA"/>
    <property type="match status" value="1"/>
</dbReference>
<dbReference type="Gene3D" id="3.10.105.10">
    <property type="entry name" value="Dipeptide-binding Protein, Domain 3"/>
    <property type="match status" value="1"/>
</dbReference>
<protein>
    <submittedName>
        <fullName evidence="10">Oligopeptide transport system substrate-binding protein</fullName>
    </submittedName>
</protein>